<dbReference type="EnsemblMetazoa" id="GPPI021701-RA">
    <property type="protein sequence ID" value="GPPI021701-PA"/>
    <property type="gene ID" value="GPPI021701"/>
</dbReference>
<proteinExistence type="predicted"/>
<evidence type="ECO:0000313" key="3">
    <source>
        <dbReference type="Proteomes" id="UP000092460"/>
    </source>
</evidence>
<accession>A0A1B0B7W9</accession>
<evidence type="ECO:0000256" key="1">
    <source>
        <dbReference type="SAM" id="MobiDB-lite"/>
    </source>
</evidence>
<dbReference type="GO" id="GO:0006355">
    <property type="term" value="P:regulation of DNA-templated transcription"/>
    <property type="evidence" value="ECO:0007669"/>
    <property type="project" value="InterPro"/>
</dbReference>
<evidence type="ECO:0000313" key="2">
    <source>
        <dbReference type="EnsemblMetazoa" id="GPPI021701-PA"/>
    </source>
</evidence>
<dbReference type="InterPro" id="IPR018737">
    <property type="entry name" value="DREAM_LIN52"/>
</dbReference>
<organism evidence="2 3">
    <name type="scientific">Glossina palpalis gambiensis</name>
    <dbReference type="NCBI Taxonomy" id="67801"/>
    <lineage>
        <taxon>Eukaryota</taxon>
        <taxon>Metazoa</taxon>
        <taxon>Ecdysozoa</taxon>
        <taxon>Arthropoda</taxon>
        <taxon>Hexapoda</taxon>
        <taxon>Insecta</taxon>
        <taxon>Pterygota</taxon>
        <taxon>Neoptera</taxon>
        <taxon>Endopterygota</taxon>
        <taxon>Diptera</taxon>
        <taxon>Brachycera</taxon>
        <taxon>Muscomorpha</taxon>
        <taxon>Hippoboscoidea</taxon>
        <taxon>Glossinidae</taxon>
        <taxon>Glossina</taxon>
    </lineage>
</organism>
<sequence>MASNSPRDISNAPLGKRKAEDASDFGQDFPSLDGEPSPKLLCESSCELSQQDTMEMSRLAELPPNTLLMEIKEIYEMAYELGIQEAQEFARAQHLAIFNNKKKKL</sequence>
<keyword evidence="3" id="KW-1185">Reference proteome</keyword>
<dbReference type="STRING" id="67801.A0A1B0B7W9"/>
<dbReference type="Proteomes" id="UP000092460">
    <property type="component" value="Unassembled WGS sequence"/>
</dbReference>
<protein>
    <submittedName>
        <fullName evidence="2">Uncharacterized protein</fullName>
    </submittedName>
</protein>
<dbReference type="AlphaFoldDB" id="A0A1B0B7W9"/>
<name>A0A1B0B7W9_9MUSC</name>
<reference evidence="3" key="1">
    <citation type="submission" date="2015-01" db="EMBL/GenBank/DDBJ databases">
        <authorList>
            <person name="Aksoy S."/>
            <person name="Warren W."/>
            <person name="Wilson R.K."/>
        </authorList>
    </citation>
    <scope>NUCLEOTIDE SEQUENCE [LARGE SCALE GENOMIC DNA]</scope>
    <source>
        <strain evidence="3">IAEA</strain>
    </source>
</reference>
<feature type="region of interest" description="Disordered" evidence="1">
    <location>
        <begin position="1"/>
        <end position="40"/>
    </location>
</feature>
<dbReference type="Pfam" id="PF10044">
    <property type="entry name" value="LIN52"/>
    <property type="match status" value="1"/>
</dbReference>
<dbReference type="VEuPathDB" id="VectorBase:GPPI021701"/>
<dbReference type="EMBL" id="JXJN01009736">
    <property type="status" value="NOT_ANNOTATED_CDS"/>
    <property type="molecule type" value="Genomic_DNA"/>
</dbReference>
<dbReference type="GO" id="GO:0070176">
    <property type="term" value="C:DRM complex"/>
    <property type="evidence" value="ECO:0007669"/>
    <property type="project" value="InterPro"/>
</dbReference>
<reference evidence="2" key="2">
    <citation type="submission" date="2020-05" db="UniProtKB">
        <authorList>
            <consortium name="EnsemblMetazoa"/>
        </authorList>
    </citation>
    <scope>IDENTIFICATION</scope>
    <source>
        <strain evidence="2">IAEA</strain>
    </source>
</reference>